<proteinExistence type="predicted"/>
<sequence length="238" mass="27490">MASIDRLSSLPDDVKCHILSFLPTKLSVATSVLEKRWRFVWAHVPCLDFSGGDFRKKGTQTSEDFLLEETWLEETQDSDDLREEEGTQASDIIHSIILRHNTNRMDTLKLCYIKCNEYQLDIWIRTAIERSIRNLYLELDFDTLSLYLFNCKTIVDLTLRISRVSISAVDNVSLPSLKKFYVYNLICENDDVLPRFLSGCPSLEELILKFTFVEDNYVGCIKDDNKCPGPQVSRSGWL</sequence>
<dbReference type="PANTHER" id="PTHR31293">
    <property type="entry name" value="RNI-LIKE SUPERFAMILY PROTEIN"/>
    <property type="match status" value="1"/>
</dbReference>
<dbReference type="SUPFAM" id="SSF52047">
    <property type="entry name" value="RNI-like"/>
    <property type="match status" value="1"/>
</dbReference>
<reference evidence="1" key="1">
    <citation type="submission" date="2019-12" db="EMBL/GenBank/DDBJ databases">
        <authorList>
            <person name="Scholes J."/>
        </authorList>
    </citation>
    <scope>NUCLEOTIDE SEQUENCE</scope>
</reference>
<gene>
    <name evidence="1" type="ORF">SHERM_10745</name>
</gene>
<dbReference type="SUPFAM" id="SSF81383">
    <property type="entry name" value="F-box domain"/>
    <property type="match status" value="1"/>
</dbReference>
<dbReference type="AlphaFoldDB" id="A0A9N7MK90"/>
<dbReference type="InterPro" id="IPR055294">
    <property type="entry name" value="FBL60-like"/>
</dbReference>
<protein>
    <submittedName>
        <fullName evidence="1">F-box/LRR-repeat protein</fullName>
    </submittedName>
</protein>
<evidence type="ECO:0000313" key="1">
    <source>
        <dbReference type="EMBL" id="CAA0808510.1"/>
    </source>
</evidence>
<accession>A0A9N7MK90</accession>
<dbReference type="InterPro" id="IPR053781">
    <property type="entry name" value="F-box_AtFBL13-like"/>
</dbReference>
<name>A0A9N7MK90_STRHE</name>
<dbReference type="OrthoDB" id="1298252at2759"/>
<dbReference type="Proteomes" id="UP001153555">
    <property type="component" value="Unassembled WGS sequence"/>
</dbReference>
<dbReference type="InterPro" id="IPR036047">
    <property type="entry name" value="F-box-like_dom_sf"/>
</dbReference>
<dbReference type="EMBL" id="CACSLK010003174">
    <property type="protein sequence ID" value="CAA0808510.1"/>
    <property type="molecule type" value="Genomic_DNA"/>
</dbReference>
<comment type="caution">
    <text evidence="1">The sequence shown here is derived from an EMBL/GenBank/DDBJ whole genome shotgun (WGS) entry which is preliminary data.</text>
</comment>
<dbReference type="CDD" id="cd22160">
    <property type="entry name" value="F-box_AtFBL13-like"/>
    <property type="match status" value="1"/>
</dbReference>
<evidence type="ECO:0000313" key="2">
    <source>
        <dbReference type="Proteomes" id="UP001153555"/>
    </source>
</evidence>
<dbReference type="PANTHER" id="PTHR31293:SF12">
    <property type="entry name" value="RNI-LIKE SUPERFAMILY PROTEIN"/>
    <property type="match status" value="1"/>
</dbReference>
<organism evidence="1 2">
    <name type="scientific">Striga hermonthica</name>
    <name type="common">Purple witchweed</name>
    <name type="synonym">Buchnera hermonthica</name>
    <dbReference type="NCBI Taxonomy" id="68872"/>
    <lineage>
        <taxon>Eukaryota</taxon>
        <taxon>Viridiplantae</taxon>
        <taxon>Streptophyta</taxon>
        <taxon>Embryophyta</taxon>
        <taxon>Tracheophyta</taxon>
        <taxon>Spermatophyta</taxon>
        <taxon>Magnoliopsida</taxon>
        <taxon>eudicotyledons</taxon>
        <taxon>Gunneridae</taxon>
        <taxon>Pentapetalae</taxon>
        <taxon>asterids</taxon>
        <taxon>lamiids</taxon>
        <taxon>Lamiales</taxon>
        <taxon>Orobanchaceae</taxon>
        <taxon>Buchnereae</taxon>
        <taxon>Striga</taxon>
    </lineage>
</organism>
<keyword evidence="2" id="KW-1185">Reference proteome</keyword>